<sequence>MQDKSIPRTCKDIIHCQYCQVCSVINILVTKLYWGNSSSPCPQGWVTLVCCTASIKPPSPMA</sequence>
<name>A0A0E9WVB3_ANGAN</name>
<organism evidence="1">
    <name type="scientific">Anguilla anguilla</name>
    <name type="common">European freshwater eel</name>
    <name type="synonym">Muraena anguilla</name>
    <dbReference type="NCBI Taxonomy" id="7936"/>
    <lineage>
        <taxon>Eukaryota</taxon>
        <taxon>Metazoa</taxon>
        <taxon>Chordata</taxon>
        <taxon>Craniata</taxon>
        <taxon>Vertebrata</taxon>
        <taxon>Euteleostomi</taxon>
        <taxon>Actinopterygii</taxon>
        <taxon>Neopterygii</taxon>
        <taxon>Teleostei</taxon>
        <taxon>Anguilliformes</taxon>
        <taxon>Anguillidae</taxon>
        <taxon>Anguilla</taxon>
    </lineage>
</organism>
<accession>A0A0E9WVB3</accession>
<reference evidence="1" key="1">
    <citation type="submission" date="2014-11" db="EMBL/GenBank/DDBJ databases">
        <authorList>
            <person name="Amaro Gonzalez C."/>
        </authorList>
    </citation>
    <scope>NUCLEOTIDE SEQUENCE</scope>
</reference>
<proteinExistence type="predicted"/>
<protein>
    <submittedName>
        <fullName evidence="1">Uncharacterized protein</fullName>
    </submittedName>
</protein>
<dbReference type="AlphaFoldDB" id="A0A0E9WVB3"/>
<dbReference type="EMBL" id="GBXM01014255">
    <property type="protein sequence ID" value="JAH94322.1"/>
    <property type="molecule type" value="Transcribed_RNA"/>
</dbReference>
<reference evidence="1" key="2">
    <citation type="journal article" date="2015" name="Fish Shellfish Immunol.">
        <title>Early steps in the European eel (Anguilla anguilla)-Vibrio vulnificus interaction in the gills: Role of the RtxA13 toxin.</title>
        <authorList>
            <person name="Callol A."/>
            <person name="Pajuelo D."/>
            <person name="Ebbesson L."/>
            <person name="Teles M."/>
            <person name="MacKenzie S."/>
            <person name="Amaro C."/>
        </authorList>
    </citation>
    <scope>NUCLEOTIDE SEQUENCE</scope>
</reference>
<evidence type="ECO:0000313" key="1">
    <source>
        <dbReference type="EMBL" id="JAH94322.1"/>
    </source>
</evidence>